<dbReference type="Pfam" id="PF01177">
    <property type="entry name" value="Asp_Glu_race"/>
    <property type="match status" value="1"/>
</dbReference>
<dbReference type="GO" id="GO:0071555">
    <property type="term" value="P:cell wall organization"/>
    <property type="evidence" value="ECO:0007669"/>
    <property type="project" value="UniProtKB-KW"/>
</dbReference>
<protein>
    <recommendedName>
        <fullName evidence="2 7">Glutamate racemase</fullName>
        <ecNumber evidence="2 7">5.1.1.3</ecNumber>
    </recommendedName>
</protein>
<comment type="catalytic activity">
    <reaction evidence="1 7">
        <text>L-glutamate = D-glutamate</text>
        <dbReference type="Rhea" id="RHEA:12813"/>
        <dbReference type="ChEBI" id="CHEBI:29985"/>
        <dbReference type="ChEBI" id="CHEBI:29986"/>
        <dbReference type="EC" id="5.1.1.3"/>
    </reaction>
</comment>
<comment type="function">
    <text evidence="7">Provides the (R)-glutamate required for cell wall biosynthesis.</text>
</comment>
<feature type="binding site" evidence="7">
    <location>
        <begin position="11"/>
        <end position="12"/>
    </location>
    <ligand>
        <name>substrate</name>
    </ligand>
</feature>
<dbReference type="PANTHER" id="PTHR21198">
    <property type="entry name" value="GLUTAMATE RACEMASE"/>
    <property type="match status" value="1"/>
</dbReference>
<proteinExistence type="inferred from homology"/>
<gene>
    <name evidence="7" type="primary">murI</name>
    <name evidence="8" type="ORF">GR183_02440</name>
</gene>
<dbReference type="EMBL" id="WUMV01000001">
    <property type="protein sequence ID" value="MXN63751.1"/>
    <property type="molecule type" value="Genomic_DNA"/>
</dbReference>
<dbReference type="GO" id="GO:0008881">
    <property type="term" value="F:glutamate racemase activity"/>
    <property type="evidence" value="ECO:0007669"/>
    <property type="project" value="UniProtKB-UniRule"/>
</dbReference>
<dbReference type="UniPathway" id="UPA00219"/>
<evidence type="ECO:0000256" key="3">
    <source>
        <dbReference type="ARBA" id="ARBA00022960"/>
    </source>
</evidence>
<dbReference type="InterPro" id="IPR001920">
    <property type="entry name" value="Asp/Glu_race"/>
</dbReference>
<dbReference type="InterPro" id="IPR018187">
    <property type="entry name" value="Asp/Glu_racemase_AS_1"/>
</dbReference>
<dbReference type="InterPro" id="IPR004391">
    <property type="entry name" value="Glu_race"/>
</dbReference>
<evidence type="ECO:0000256" key="1">
    <source>
        <dbReference type="ARBA" id="ARBA00001602"/>
    </source>
</evidence>
<evidence type="ECO:0000256" key="7">
    <source>
        <dbReference type="HAMAP-Rule" id="MF_00258"/>
    </source>
</evidence>
<dbReference type="Gene3D" id="3.40.50.1860">
    <property type="match status" value="2"/>
</dbReference>
<sequence>MSANRPVLIVDSGIGGLSVTREVRALLPGLSVVYLADFAAFPYGDWDEAELTDHVVSLTAKHVAEHGPCAVVIACNTASTLVLPGLRATLDIPVVGTVPAVKPAAERTKSGLISILATPGTVKRDYTFDLIRQFAPDVAVTLVGATGLARMAEEKLAGRAVDGARLAAEIVPCFKEKRGKRTDTIVLGCTHYPFLVEEMRALAPWEVDWVDPAPAIARRLADVIEAPDAGTARFDRYISTAGVAFDYLPFIGEKPHDS</sequence>
<dbReference type="Proteomes" id="UP000433101">
    <property type="component" value="Unassembled WGS sequence"/>
</dbReference>
<keyword evidence="9" id="KW-1185">Reference proteome</keyword>
<dbReference type="PROSITE" id="PS00923">
    <property type="entry name" value="ASP_GLU_RACEMASE_1"/>
    <property type="match status" value="1"/>
</dbReference>
<dbReference type="HAMAP" id="MF_00258">
    <property type="entry name" value="Glu_racemase"/>
    <property type="match status" value="1"/>
</dbReference>
<evidence type="ECO:0000256" key="6">
    <source>
        <dbReference type="ARBA" id="ARBA00023316"/>
    </source>
</evidence>
<keyword evidence="6 7" id="KW-0961">Cell wall biogenesis/degradation</keyword>
<reference evidence="8 9" key="1">
    <citation type="submission" date="2019-12" db="EMBL/GenBank/DDBJ databases">
        <authorList>
            <person name="Li M."/>
        </authorList>
    </citation>
    <scope>NUCLEOTIDE SEQUENCE [LARGE SCALE GENOMIC DNA]</scope>
    <source>
        <strain evidence="8 9">GBMRC 2046</strain>
    </source>
</reference>
<dbReference type="SUPFAM" id="SSF53681">
    <property type="entry name" value="Aspartate/glutamate racemase"/>
    <property type="match status" value="2"/>
</dbReference>
<accession>A0A7X3S680</accession>
<dbReference type="GO" id="GO:0009252">
    <property type="term" value="P:peptidoglycan biosynthetic process"/>
    <property type="evidence" value="ECO:0007669"/>
    <property type="project" value="UniProtKB-UniRule"/>
</dbReference>
<keyword evidence="3 7" id="KW-0133">Cell shape</keyword>
<organism evidence="8 9">
    <name type="scientific">Stappia sediminis</name>
    <dbReference type="NCBI Taxonomy" id="2692190"/>
    <lineage>
        <taxon>Bacteria</taxon>
        <taxon>Pseudomonadati</taxon>
        <taxon>Pseudomonadota</taxon>
        <taxon>Alphaproteobacteria</taxon>
        <taxon>Hyphomicrobiales</taxon>
        <taxon>Stappiaceae</taxon>
        <taxon>Stappia</taxon>
    </lineage>
</organism>
<evidence type="ECO:0000256" key="4">
    <source>
        <dbReference type="ARBA" id="ARBA00022984"/>
    </source>
</evidence>
<feature type="active site" description="Proton donor/acceptor" evidence="7">
    <location>
        <position position="189"/>
    </location>
</feature>
<evidence type="ECO:0000256" key="5">
    <source>
        <dbReference type="ARBA" id="ARBA00023235"/>
    </source>
</evidence>
<feature type="binding site" evidence="7">
    <location>
        <begin position="43"/>
        <end position="44"/>
    </location>
    <ligand>
        <name>substrate</name>
    </ligand>
</feature>
<dbReference type="AlphaFoldDB" id="A0A7X3S680"/>
<dbReference type="EC" id="5.1.1.3" evidence="2 7"/>
<keyword evidence="4 7" id="KW-0573">Peptidoglycan synthesis</keyword>
<evidence type="ECO:0000313" key="9">
    <source>
        <dbReference type="Proteomes" id="UP000433101"/>
    </source>
</evidence>
<dbReference type="InterPro" id="IPR015942">
    <property type="entry name" value="Asp/Glu/hydantoin_racemase"/>
</dbReference>
<dbReference type="PROSITE" id="PS00924">
    <property type="entry name" value="ASP_GLU_RACEMASE_2"/>
    <property type="match status" value="1"/>
</dbReference>
<dbReference type="GO" id="GO:0008360">
    <property type="term" value="P:regulation of cell shape"/>
    <property type="evidence" value="ECO:0007669"/>
    <property type="project" value="UniProtKB-KW"/>
</dbReference>
<comment type="caution">
    <text evidence="8">The sequence shown here is derived from an EMBL/GenBank/DDBJ whole genome shotgun (WGS) entry which is preliminary data.</text>
</comment>
<comment type="pathway">
    <text evidence="7">Cell wall biogenesis; peptidoglycan biosynthesis.</text>
</comment>
<feature type="binding site" evidence="7">
    <location>
        <begin position="190"/>
        <end position="191"/>
    </location>
    <ligand>
        <name>substrate</name>
    </ligand>
</feature>
<comment type="similarity">
    <text evidence="7">Belongs to the aspartate/glutamate racemases family.</text>
</comment>
<dbReference type="NCBIfam" id="TIGR00067">
    <property type="entry name" value="glut_race"/>
    <property type="match status" value="1"/>
</dbReference>
<name>A0A7X3S680_9HYPH</name>
<dbReference type="InterPro" id="IPR033134">
    <property type="entry name" value="Asp/Glu_racemase_AS_2"/>
</dbReference>
<feature type="binding site" evidence="7">
    <location>
        <begin position="76"/>
        <end position="77"/>
    </location>
    <ligand>
        <name>substrate</name>
    </ligand>
</feature>
<evidence type="ECO:0000313" key="8">
    <source>
        <dbReference type="EMBL" id="MXN63751.1"/>
    </source>
</evidence>
<dbReference type="RefSeq" id="WP_160773985.1">
    <property type="nucleotide sequence ID" value="NZ_WUMV01000001.1"/>
</dbReference>
<dbReference type="PANTHER" id="PTHR21198:SF2">
    <property type="entry name" value="GLUTAMATE RACEMASE"/>
    <property type="match status" value="1"/>
</dbReference>
<evidence type="ECO:0000256" key="2">
    <source>
        <dbReference type="ARBA" id="ARBA00013090"/>
    </source>
</evidence>
<keyword evidence="5 7" id="KW-0413">Isomerase</keyword>
<feature type="active site" description="Proton donor/acceptor" evidence="7">
    <location>
        <position position="75"/>
    </location>
</feature>